<dbReference type="HOGENOM" id="CLU_020557_2_0_1"/>
<comment type="subcellular location">
    <subcellularLocation>
        <location evidence="1">Endoplasmic reticulum membrane</location>
        <topology evidence="1">Multi-pass membrane protein</topology>
    </subcellularLocation>
</comment>
<dbReference type="GO" id="GO:0051604">
    <property type="term" value="P:protein maturation"/>
    <property type="evidence" value="ECO:0007669"/>
    <property type="project" value="InterPro"/>
</dbReference>
<evidence type="ECO:0000313" key="11">
    <source>
        <dbReference type="Proteomes" id="UP000000759"/>
    </source>
</evidence>
<dbReference type="PaxDb" id="2850-Phatr32176"/>
<dbReference type="Pfam" id="PF25179">
    <property type="entry name" value="LMF1_C"/>
    <property type="match status" value="1"/>
</dbReference>
<dbReference type="InParanoid" id="B7FQF3"/>
<dbReference type="RefSeq" id="XP_002177394.1">
    <property type="nucleotide sequence ID" value="XM_002177358.1"/>
</dbReference>
<dbReference type="STRING" id="556484.B7FQF3"/>
<feature type="transmembrane region" description="Helical" evidence="7">
    <location>
        <begin position="131"/>
        <end position="158"/>
    </location>
</feature>
<dbReference type="InterPro" id="IPR057433">
    <property type="entry name" value="LMF1/2_C"/>
</dbReference>
<evidence type="ECO:0000256" key="5">
    <source>
        <dbReference type="ARBA" id="ARBA00022989"/>
    </source>
</evidence>
<dbReference type="FunCoup" id="B7FQF3">
    <property type="interactions" value="1"/>
</dbReference>
<reference evidence="11" key="2">
    <citation type="submission" date="2008-08" db="EMBL/GenBank/DDBJ databases">
        <authorList>
            <consortium name="Diatom Consortium"/>
            <person name="Grigoriev I."/>
            <person name="Grimwood J."/>
            <person name="Kuo A."/>
            <person name="Otillar R.P."/>
            <person name="Salamov A."/>
            <person name="Detter J.C."/>
            <person name="Lindquist E."/>
            <person name="Shapiro H."/>
            <person name="Lucas S."/>
            <person name="Glavina del Rio T."/>
            <person name="Pitluck S."/>
            <person name="Rokhsar D."/>
            <person name="Bowler C."/>
        </authorList>
    </citation>
    <scope>GENOME REANNOTATION</scope>
    <source>
        <strain evidence="11">CCAP 1055/1</strain>
    </source>
</reference>
<evidence type="ECO:0000256" key="7">
    <source>
        <dbReference type="SAM" id="Phobius"/>
    </source>
</evidence>
<protein>
    <recommendedName>
        <fullName evidence="12">Lipase maturation factor</fullName>
    </recommendedName>
</protein>
<reference evidence="10 11" key="1">
    <citation type="journal article" date="2008" name="Nature">
        <title>The Phaeodactylum genome reveals the evolutionary history of diatom genomes.</title>
        <authorList>
            <person name="Bowler C."/>
            <person name="Allen A.E."/>
            <person name="Badger J.H."/>
            <person name="Grimwood J."/>
            <person name="Jabbari K."/>
            <person name="Kuo A."/>
            <person name="Maheswari U."/>
            <person name="Martens C."/>
            <person name="Maumus F."/>
            <person name="Otillar R.P."/>
            <person name="Rayko E."/>
            <person name="Salamov A."/>
            <person name="Vandepoele K."/>
            <person name="Beszteri B."/>
            <person name="Gruber A."/>
            <person name="Heijde M."/>
            <person name="Katinka M."/>
            <person name="Mock T."/>
            <person name="Valentin K."/>
            <person name="Verret F."/>
            <person name="Berges J.A."/>
            <person name="Brownlee C."/>
            <person name="Cadoret J.P."/>
            <person name="Chiovitti A."/>
            <person name="Choi C.J."/>
            <person name="Coesel S."/>
            <person name="De Martino A."/>
            <person name="Detter J.C."/>
            <person name="Durkin C."/>
            <person name="Falciatore A."/>
            <person name="Fournet J."/>
            <person name="Haruta M."/>
            <person name="Huysman M.J."/>
            <person name="Jenkins B.D."/>
            <person name="Jiroutova K."/>
            <person name="Jorgensen R.E."/>
            <person name="Joubert Y."/>
            <person name="Kaplan A."/>
            <person name="Kroger N."/>
            <person name="Kroth P.G."/>
            <person name="La Roche J."/>
            <person name="Lindquist E."/>
            <person name="Lommer M."/>
            <person name="Martin-Jezequel V."/>
            <person name="Lopez P.J."/>
            <person name="Lucas S."/>
            <person name="Mangogna M."/>
            <person name="McGinnis K."/>
            <person name="Medlin L.K."/>
            <person name="Montsant A."/>
            <person name="Oudot-Le Secq M.P."/>
            <person name="Napoli C."/>
            <person name="Obornik M."/>
            <person name="Parker M.S."/>
            <person name="Petit J.L."/>
            <person name="Porcel B.M."/>
            <person name="Poulsen N."/>
            <person name="Robison M."/>
            <person name="Rychlewski L."/>
            <person name="Rynearson T.A."/>
            <person name="Schmutz J."/>
            <person name="Shapiro H."/>
            <person name="Siaut M."/>
            <person name="Stanley M."/>
            <person name="Sussman M.R."/>
            <person name="Taylor A.R."/>
            <person name="Vardi A."/>
            <person name="von Dassow P."/>
            <person name="Vyverman W."/>
            <person name="Willis A."/>
            <person name="Wyrwicz L.S."/>
            <person name="Rokhsar D.S."/>
            <person name="Weissenbach J."/>
            <person name="Armbrust E.V."/>
            <person name="Green B.R."/>
            <person name="Van de Peer Y."/>
            <person name="Grigoriev I.V."/>
        </authorList>
    </citation>
    <scope>NUCLEOTIDE SEQUENCE [LARGE SCALE GENOMIC DNA]</scope>
    <source>
        <strain evidence="10 11">CCAP 1055/1</strain>
    </source>
</reference>
<dbReference type="eggNOG" id="ENOG502QT4H">
    <property type="taxonomic scope" value="Eukaryota"/>
</dbReference>
<evidence type="ECO:0000259" key="8">
    <source>
        <dbReference type="Pfam" id="PF06762"/>
    </source>
</evidence>
<feature type="domain" description="Lipase maturation factor 1/2 C-terminal" evidence="9">
    <location>
        <begin position="396"/>
        <end position="535"/>
    </location>
</feature>
<dbReference type="Proteomes" id="UP000000759">
    <property type="component" value="Chromosome 1"/>
</dbReference>
<comment type="similarity">
    <text evidence="2">Belongs to the lipase maturation factor family.</text>
</comment>
<dbReference type="PANTHER" id="PTHR14463">
    <property type="entry name" value="LIPASE MATURATION FACTOR"/>
    <property type="match status" value="1"/>
</dbReference>
<dbReference type="GeneID" id="7196239"/>
<dbReference type="EMBL" id="CM000605">
    <property type="protein sequence ID" value="EEC51857.1"/>
    <property type="molecule type" value="Genomic_DNA"/>
</dbReference>
<dbReference type="OrthoDB" id="434126at2759"/>
<evidence type="ECO:0000259" key="9">
    <source>
        <dbReference type="Pfam" id="PF25179"/>
    </source>
</evidence>
<evidence type="ECO:0000256" key="6">
    <source>
        <dbReference type="ARBA" id="ARBA00023136"/>
    </source>
</evidence>
<dbReference type="AlphaFoldDB" id="B7FQF3"/>
<dbReference type="KEGG" id="pti:PHATRDRAFT_32176"/>
<keyword evidence="4" id="KW-0256">Endoplasmic reticulum</keyword>
<evidence type="ECO:0008006" key="12">
    <source>
        <dbReference type="Google" id="ProtNLM"/>
    </source>
</evidence>
<dbReference type="PANTHER" id="PTHR14463:SF10">
    <property type="entry name" value="LIPASE MATURATION FACTOR 1"/>
    <property type="match status" value="1"/>
</dbReference>
<dbReference type="Pfam" id="PF06762">
    <property type="entry name" value="LMF1"/>
    <property type="match status" value="1"/>
</dbReference>
<feature type="transmembrane region" description="Helical" evidence="7">
    <location>
        <begin position="170"/>
        <end position="194"/>
    </location>
</feature>
<sequence length="552" mass="63638">MAFVSAVAFTVAWRQNKALVGDRGIAPAKILLDKAQERGKMKRQRRLDCREQTSSTTRATITDVTVASRLRRIFQWKKLPRRIGEAIDENPLLVNCRERLWDRSDSMDHPAISLLWLAKDRTSLNPWLDGIAIAGILLSIVVFGLGAANVPIVLALWICQRSLMTVGGPFYAFGWEPLLAEVLFHTLFLVPFWSLNPIAKVPVPVLVQWTVRWMLFRIMLGAGLIKLRSGDAKWKDLTAMNYFYETQPVPNPLSRHFHRMPGWWHKQEVLVNHFVELIAPWLLILPGLPVQLRRLGGTIQLIFQSILICSGNFSFLNWLTMIPAIMCLDDALVGRMFSPAMQQAAVFAVATSRPSILRQIVSVTFFGVILQLSRPVVRNLMSTKQIMNSCYDPLQLINTYGAFGTVEEERLEFVISAATSFDDDWIEYDFKVKRGNVNEKPRWISPYHYRIDWQMWVASTLHTIERSPWLYSFMIRLLQQDPDVLNLLRRNPFPDVQYQPKYIRIDMYKYKFHDGKPMEKSPPYWDRVFVRQVYPRQGAASLDSLQAEIGIA</sequence>
<organism evidence="10 11">
    <name type="scientific">Phaeodactylum tricornutum (strain CCAP 1055/1)</name>
    <dbReference type="NCBI Taxonomy" id="556484"/>
    <lineage>
        <taxon>Eukaryota</taxon>
        <taxon>Sar</taxon>
        <taxon>Stramenopiles</taxon>
        <taxon>Ochrophyta</taxon>
        <taxon>Bacillariophyta</taxon>
        <taxon>Bacillariophyceae</taxon>
        <taxon>Bacillariophycidae</taxon>
        <taxon>Naviculales</taxon>
        <taxon>Phaeodactylaceae</taxon>
        <taxon>Phaeodactylum</taxon>
    </lineage>
</organism>
<keyword evidence="11" id="KW-1185">Reference proteome</keyword>
<dbReference type="InterPro" id="IPR057434">
    <property type="entry name" value="LMF1/2_N"/>
</dbReference>
<dbReference type="InterPro" id="IPR009613">
    <property type="entry name" value="LMF"/>
</dbReference>
<evidence type="ECO:0000256" key="2">
    <source>
        <dbReference type="ARBA" id="ARBA00005512"/>
    </source>
</evidence>
<evidence type="ECO:0000256" key="3">
    <source>
        <dbReference type="ARBA" id="ARBA00022692"/>
    </source>
</evidence>
<keyword evidence="3 7" id="KW-0812">Transmembrane</keyword>
<evidence type="ECO:0000256" key="4">
    <source>
        <dbReference type="ARBA" id="ARBA00022824"/>
    </source>
</evidence>
<name>B7FQF3_PHATC</name>
<dbReference type="GO" id="GO:0005789">
    <property type="term" value="C:endoplasmic reticulum membrane"/>
    <property type="evidence" value="ECO:0007669"/>
    <property type="project" value="UniProtKB-SubCell"/>
</dbReference>
<keyword evidence="6 7" id="KW-0472">Membrane</keyword>
<accession>B7FQF3</accession>
<feature type="domain" description="Lipase maturation factor 1/2 N-terminal" evidence="8">
    <location>
        <begin position="171"/>
        <end position="332"/>
    </location>
</feature>
<evidence type="ECO:0000313" key="10">
    <source>
        <dbReference type="EMBL" id="EEC51857.1"/>
    </source>
</evidence>
<evidence type="ECO:0000256" key="1">
    <source>
        <dbReference type="ARBA" id="ARBA00004477"/>
    </source>
</evidence>
<gene>
    <name evidence="10" type="ORF">PHATRDRAFT_32176</name>
</gene>
<proteinExistence type="inferred from homology"/>
<keyword evidence="5 7" id="KW-1133">Transmembrane helix</keyword>